<evidence type="ECO:0000256" key="1">
    <source>
        <dbReference type="ARBA" id="ARBA00006096"/>
    </source>
</evidence>
<dbReference type="EC" id="3.4.16.4" evidence="3"/>
<dbReference type="NCBIfam" id="TIGR00666">
    <property type="entry name" value="PBP4"/>
    <property type="match status" value="1"/>
</dbReference>
<dbReference type="Gene3D" id="3.50.80.20">
    <property type="entry name" value="D-Ala-D-Ala carboxypeptidase C, peptidase S13"/>
    <property type="match status" value="1"/>
</dbReference>
<dbReference type="InterPro" id="IPR012338">
    <property type="entry name" value="Beta-lactam/transpept-like"/>
</dbReference>
<dbReference type="InterPro" id="IPR000667">
    <property type="entry name" value="Peptidase_S13"/>
</dbReference>
<evidence type="ECO:0000313" key="4">
    <source>
        <dbReference type="Proteomes" id="UP000291151"/>
    </source>
</evidence>
<accession>A0A4P6US96</accession>
<dbReference type="KEGG" id="uth:DKZ56_08880"/>
<dbReference type="Gene3D" id="3.40.710.10">
    <property type="entry name" value="DD-peptidase/beta-lactamase superfamily"/>
    <property type="match status" value="2"/>
</dbReference>
<dbReference type="Proteomes" id="UP000291151">
    <property type="component" value="Chromosome"/>
</dbReference>
<keyword evidence="4" id="KW-1185">Reference proteome</keyword>
<dbReference type="PANTHER" id="PTHR30023:SF0">
    <property type="entry name" value="PENICILLIN-SENSITIVE CARBOXYPEPTIDASE A"/>
    <property type="match status" value="1"/>
</dbReference>
<keyword evidence="3" id="KW-0645">Protease</keyword>
<proteinExistence type="inferred from homology"/>
<dbReference type="GO" id="GO:0006508">
    <property type="term" value="P:proteolysis"/>
    <property type="evidence" value="ECO:0007669"/>
    <property type="project" value="InterPro"/>
</dbReference>
<dbReference type="Pfam" id="PF02113">
    <property type="entry name" value="Peptidase_S13"/>
    <property type="match status" value="1"/>
</dbReference>
<name>A0A4P6US96_9BACL</name>
<dbReference type="GO" id="GO:0009002">
    <property type="term" value="F:serine-type D-Ala-D-Ala carboxypeptidase activity"/>
    <property type="evidence" value="ECO:0007669"/>
    <property type="project" value="UniProtKB-EC"/>
</dbReference>
<dbReference type="PANTHER" id="PTHR30023">
    <property type="entry name" value="D-ALANYL-D-ALANINE CARBOXYPEPTIDASE"/>
    <property type="match status" value="1"/>
</dbReference>
<comment type="similarity">
    <text evidence="1">Belongs to the peptidase S13 family.</text>
</comment>
<dbReference type="SUPFAM" id="SSF56601">
    <property type="entry name" value="beta-lactamase/transpeptidase-like"/>
    <property type="match status" value="1"/>
</dbReference>
<keyword evidence="3" id="KW-0121">Carboxypeptidase</keyword>
<keyword evidence="2 3" id="KW-0378">Hydrolase</keyword>
<evidence type="ECO:0000313" key="3">
    <source>
        <dbReference type="EMBL" id="QBK25963.1"/>
    </source>
</evidence>
<sequence length="478" mass="53810">MKVAGMKKRYILAFLALFIFFYIHPVQGKSLDETVKTNLGTSNISVSIRDMESGKIVYEKNGDVGMKPASTLKLLTASSALHTLGEDFRFQTDVYLDGQIENGELIGNLYLKGQGDPTFQKKHFLQIADFFRLLGIHSIRGNLYGDDFYFDGEQLSPGIAKEDESYYYAARISALTMSPDDDYDAGTIIVHVKPTTIGEKPTIEFEPNDSGMIFVNEAKTVSSNERNTIEIIRKYRSNKIVISGNIPMGEPYKDWVTLYNPTVNTLIAFKKTLEEEGFVFYNTSIERKPVTENAVLVYSKPSQPLEDLVHPFLKLSNNSIADILVKTMGQKVYGEGNFESGLKVIRNYGEQLGLNMSDWQFEDGSGISHQNRTTANELTNLLVKVRSESFFPIFFESLPVGGEKDRTIGGSLRERFLEDHLKERIFAKTGHITGVYTLAGYVKANSGKTYAFAVMTQNQTRNKIHEIDKVVETIIEQF</sequence>
<protein>
    <submittedName>
        <fullName evidence="3">D-alanyl-D-alanine carboxypeptidase/D-alanyl-D-alanine-endopeptidase</fullName>
        <ecNumber evidence="3">3.4.16.4</ecNumber>
    </submittedName>
</protein>
<dbReference type="EMBL" id="CP036528">
    <property type="protein sequence ID" value="QBK25963.1"/>
    <property type="molecule type" value="Genomic_DNA"/>
</dbReference>
<organism evidence="3 4">
    <name type="scientific">Ureibacillus thermophilus</name>
    <dbReference type="NCBI Taxonomy" id="367743"/>
    <lineage>
        <taxon>Bacteria</taxon>
        <taxon>Bacillati</taxon>
        <taxon>Bacillota</taxon>
        <taxon>Bacilli</taxon>
        <taxon>Bacillales</taxon>
        <taxon>Caryophanaceae</taxon>
        <taxon>Ureibacillus</taxon>
    </lineage>
</organism>
<dbReference type="PRINTS" id="PR00922">
    <property type="entry name" value="DADACBPTASE3"/>
</dbReference>
<reference evidence="3 4" key="1">
    <citation type="submission" date="2019-02" db="EMBL/GenBank/DDBJ databases">
        <title>Ureibacillus thermophilus.</title>
        <authorList>
            <person name="Sunny J.S."/>
            <person name="Natarajan A."/>
            <person name="Saleena L.M."/>
        </authorList>
    </citation>
    <scope>NUCLEOTIDE SEQUENCE [LARGE SCALE GENOMIC DNA]</scope>
    <source>
        <strain evidence="3 4">LM102</strain>
    </source>
</reference>
<gene>
    <name evidence="3" type="primary">dacB</name>
    <name evidence="3" type="ORF">DKZ56_08880</name>
</gene>
<evidence type="ECO:0000256" key="2">
    <source>
        <dbReference type="ARBA" id="ARBA00022801"/>
    </source>
</evidence>
<dbReference type="GO" id="GO:0000270">
    <property type="term" value="P:peptidoglycan metabolic process"/>
    <property type="evidence" value="ECO:0007669"/>
    <property type="project" value="TreeGrafter"/>
</dbReference>
<dbReference type="AlphaFoldDB" id="A0A4P6US96"/>